<name>A0A1R1Y166_9FUNG</name>
<sequence length="392" mass="43181">MLLNSRRMRDSDFPRYGSNNYTSLDKHNRYEYKPIVGIKSAGVNFSNDLLSFNAFNITGGDGFMERLQENSFSKYRHSIGNLDERRRDNSRLERGYYGAKLYDSNSSSKPEDIDTIDDILELIWPSESTKLTSPAIDEKFSPIMSSALDTSGLFERGYSSYRRINSGIKKSTSMNNLISGKRGWGEYEGLKKAISSFEFGMSPILEKKDQLYQVSRVPGNLNEFNRGHNFGNMVYGESKGGMYGMSAAGEGMVVPGKNMLVNFIESNKLCNKRDNSLYKNSIGGSSSDSDSSSAVSYRNAASADNVLNTYRGVGRVMCNVGGIGEKYGNVGSFEGISSAKAHRIINSKSNSIGGGRCSQGHSYAVDRRERLKMVSGLAAHAIARKKTVSIAS</sequence>
<keyword evidence="2" id="KW-1185">Reference proteome</keyword>
<accession>A0A1R1Y166</accession>
<protein>
    <submittedName>
        <fullName evidence="1">Uncharacterized protein</fullName>
    </submittedName>
</protein>
<evidence type="ECO:0000313" key="1">
    <source>
        <dbReference type="EMBL" id="OMJ20648.1"/>
    </source>
</evidence>
<dbReference type="EMBL" id="LSSN01001185">
    <property type="protein sequence ID" value="OMJ20648.1"/>
    <property type="molecule type" value="Genomic_DNA"/>
</dbReference>
<dbReference type="AlphaFoldDB" id="A0A1R1Y166"/>
<proteinExistence type="predicted"/>
<dbReference type="Proteomes" id="UP000187283">
    <property type="component" value="Unassembled WGS sequence"/>
</dbReference>
<gene>
    <name evidence="1" type="ORF">AYI70_g3982</name>
</gene>
<organism evidence="1 2">
    <name type="scientific">Smittium culicis</name>
    <dbReference type="NCBI Taxonomy" id="133412"/>
    <lineage>
        <taxon>Eukaryota</taxon>
        <taxon>Fungi</taxon>
        <taxon>Fungi incertae sedis</taxon>
        <taxon>Zoopagomycota</taxon>
        <taxon>Kickxellomycotina</taxon>
        <taxon>Harpellomycetes</taxon>
        <taxon>Harpellales</taxon>
        <taxon>Legeriomycetaceae</taxon>
        <taxon>Smittium</taxon>
    </lineage>
</organism>
<reference evidence="1 2" key="1">
    <citation type="submission" date="2017-01" db="EMBL/GenBank/DDBJ databases">
        <authorList>
            <person name="Mah S.A."/>
            <person name="Swanson W.J."/>
            <person name="Moy G.W."/>
            <person name="Vacquier V.D."/>
        </authorList>
    </citation>
    <scope>NUCLEOTIDE SEQUENCE [LARGE SCALE GENOMIC DNA]</scope>
    <source>
        <strain evidence="1 2">GSMNP</strain>
    </source>
</reference>
<comment type="caution">
    <text evidence="1">The sequence shown here is derived from an EMBL/GenBank/DDBJ whole genome shotgun (WGS) entry which is preliminary data.</text>
</comment>
<evidence type="ECO:0000313" key="2">
    <source>
        <dbReference type="Proteomes" id="UP000187283"/>
    </source>
</evidence>
<dbReference type="OrthoDB" id="10311694at2759"/>